<dbReference type="EMBL" id="JBBJUP010000006">
    <property type="protein sequence ID" value="MEJ8279040.1"/>
    <property type="molecule type" value="Genomic_DNA"/>
</dbReference>
<dbReference type="RefSeq" id="WP_340287901.1">
    <property type="nucleotide sequence ID" value="NZ_JBBJUP010000006.1"/>
</dbReference>
<protein>
    <recommendedName>
        <fullName evidence="3">Asp23/Gls24 family envelope stress response protein</fullName>
    </recommendedName>
</protein>
<name>A0ABU8T535_9PSEU</name>
<evidence type="ECO:0000313" key="1">
    <source>
        <dbReference type="EMBL" id="MEJ8279040.1"/>
    </source>
</evidence>
<keyword evidence="2" id="KW-1185">Reference proteome</keyword>
<gene>
    <name evidence="1" type="ORF">WJX68_08875</name>
</gene>
<evidence type="ECO:0000313" key="2">
    <source>
        <dbReference type="Proteomes" id="UP001364211"/>
    </source>
</evidence>
<dbReference type="Proteomes" id="UP001364211">
    <property type="component" value="Unassembled WGS sequence"/>
</dbReference>
<comment type="caution">
    <text evidence="1">The sequence shown here is derived from an EMBL/GenBank/DDBJ whole genome shotgun (WGS) entry which is preliminary data.</text>
</comment>
<organism evidence="1 2">
    <name type="scientific">Pseudonocardia spirodelae</name>
    <dbReference type="NCBI Taxonomy" id="3133431"/>
    <lineage>
        <taxon>Bacteria</taxon>
        <taxon>Bacillati</taxon>
        <taxon>Actinomycetota</taxon>
        <taxon>Actinomycetes</taxon>
        <taxon>Pseudonocardiales</taxon>
        <taxon>Pseudonocardiaceae</taxon>
        <taxon>Pseudonocardia</taxon>
    </lineage>
</organism>
<accession>A0ABU8T535</accession>
<sequence length="111" mass="10995">MAEFASPGPGPQAVADAVLAHPSVLRLDGGPFGSIASYLPGRRVQGVRLSDPVEIAVVLRLGRPFADVAGEIADRVRAVLGDDTLAVDVTVADVGAAGEAGEVPPAGSAGA</sequence>
<evidence type="ECO:0008006" key="3">
    <source>
        <dbReference type="Google" id="ProtNLM"/>
    </source>
</evidence>
<reference evidence="1 2" key="1">
    <citation type="submission" date="2024-03" db="EMBL/GenBank/DDBJ databases">
        <title>Draft genome sequence of Pseudonocardia sp. DW16-2.</title>
        <authorList>
            <person name="Duangmal K."/>
        </authorList>
    </citation>
    <scope>NUCLEOTIDE SEQUENCE [LARGE SCALE GENOMIC DNA]</scope>
    <source>
        <strain evidence="1 2">DW16-2</strain>
    </source>
</reference>
<proteinExistence type="predicted"/>